<sequence length="36" mass="4155">MDHHVVILDEFVHLAGLHQGPKSGYNQEVLDYLQHN</sequence>
<organism evidence="2 3">
    <name type="scientific">Pichia kudriavzevii</name>
    <name type="common">Yeast</name>
    <name type="synonym">Issatchenkia orientalis</name>
    <dbReference type="NCBI Taxonomy" id="4909"/>
    <lineage>
        <taxon>Eukaryota</taxon>
        <taxon>Fungi</taxon>
        <taxon>Dikarya</taxon>
        <taxon>Ascomycota</taxon>
        <taxon>Saccharomycotina</taxon>
        <taxon>Pichiomycetes</taxon>
        <taxon>Pichiales</taxon>
        <taxon>Pichiaceae</taxon>
        <taxon>Pichia</taxon>
    </lineage>
</organism>
<dbReference type="EMBL" id="JQFK01002405">
    <property type="protein sequence ID" value="KGK32330.1"/>
    <property type="molecule type" value="Genomic_DNA"/>
</dbReference>
<evidence type="ECO:0000313" key="3">
    <source>
        <dbReference type="Proteomes" id="UP000029867"/>
    </source>
</evidence>
<reference evidence="3" key="1">
    <citation type="journal article" date="2014" name="Microb. Cell Fact.">
        <title>Exploiting Issatchenkia orientalis SD108 for succinic acid production.</title>
        <authorList>
            <person name="Xiao H."/>
            <person name="Shao Z."/>
            <person name="Jiang Y."/>
            <person name="Dole S."/>
            <person name="Zhao H."/>
        </authorList>
    </citation>
    <scope>NUCLEOTIDE SEQUENCE [LARGE SCALE GENOMIC DNA]</scope>
    <source>
        <strain evidence="3">SD108</strain>
    </source>
</reference>
<evidence type="ECO:0000313" key="2">
    <source>
        <dbReference type="EMBL" id="KGK32330.1"/>
    </source>
</evidence>
<evidence type="ECO:0000313" key="1">
    <source>
        <dbReference type="EMBL" id="KGK32328.1"/>
    </source>
</evidence>
<dbReference type="EMBL" id="JQFK01002407">
    <property type="protein sequence ID" value="KGK32328.1"/>
    <property type="molecule type" value="Genomic_DNA"/>
</dbReference>
<protein>
    <submittedName>
        <fullName evidence="2">Uncharacterized protein</fullName>
    </submittedName>
</protein>
<feature type="non-terminal residue" evidence="2">
    <location>
        <position position="36"/>
    </location>
</feature>
<proteinExistence type="predicted"/>
<comment type="caution">
    <text evidence="2">The sequence shown here is derived from an EMBL/GenBank/DDBJ whole genome shotgun (WGS) entry which is preliminary data.</text>
</comment>
<gene>
    <name evidence="2" type="ORF">JL09_g7063</name>
    <name evidence="1" type="ORF">JL09_g7065</name>
</gene>
<dbReference type="Proteomes" id="UP000029867">
    <property type="component" value="Unassembled WGS sequence"/>
</dbReference>
<dbReference type="AlphaFoldDB" id="A0A099NIE6"/>
<accession>A0A099NIE6</accession>
<reference evidence="2" key="2">
    <citation type="submission" date="2014-08" db="EMBL/GenBank/DDBJ databases">
        <title>Exploiting Issatchenkia orientalis SD108 for Succinic Acid Production.</title>
        <authorList>
            <person name="Xiao H."/>
            <person name="Shao Z."/>
            <person name="Jiang Y."/>
            <person name="Dole S."/>
            <person name="Zhao H."/>
        </authorList>
    </citation>
    <scope>NUCLEOTIDE SEQUENCE [LARGE SCALE GENOMIC DNA]</scope>
    <source>
        <strain evidence="2">SD108</strain>
    </source>
</reference>
<name>A0A099NIE6_PICKU</name>
<dbReference type="HOGENOM" id="CLU_3362198_0_0_1"/>